<keyword evidence="2" id="KW-0732">Signal</keyword>
<sequence length="368" mass="39729">MSSKIKSVVSIVTLLFILPNLISQNQAQQVSNNSIAAFYVFGDSYVDPGNNDYINSTAKSNFPPYGIDFLNQIATGRFSNGKLIADFFASFLGFENYSYVPYLAPNFTIQSQRAVGFASAGTGFDNRTAALLNVIPMSMQLEYFREYKARLASTIGQEGADNLTTNAVFLVNCAVNDFVNTFYGAGHALLPAGTTIGQYEDFVLQLLQEFIQGLVGLGARRIAVSGVPLFGCWPYVITLHSSNLANALVTRACNDTLNAVGNDYNMKVQAALSSQQNSSANIGLKLAYFDIYTPMLNIRRNPAVFGIDVTNKGCCGTGLLELGPLCNSLSALCANRVEYEFFDSVHPTQTTASIIVNANVAAINSITS</sequence>
<dbReference type="Proteomes" id="UP000823749">
    <property type="component" value="Chromosome 13"/>
</dbReference>
<dbReference type="AlphaFoldDB" id="A0AAV6HVZ1"/>
<evidence type="ECO:0008006" key="5">
    <source>
        <dbReference type="Google" id="ProtNLM"/>
    </source>
</evidence>
<keyword evidence="4" id="KW-1185">Reference proteome</keyword>
<dbReference type="InterPro" id="IPR036514">
    <property type="entry name" value="SGNH_hydro_sf"/>
</dbReference>
<evidence type="ECO:0000313" key="4">
    <source>
        <dbReference type="Proteomes" id="UP000823749"/>
    </source>
</evidence>
<dbReference type="InterPro" id="IPR050592">
    <property type="entry name" value="GDSL_lipolytic_enzyme"/>
</dbReference>
<organism evidence="3 4">
    <name type="scientific">Rhododendron griersonianum</name>
    <dbReference type="NCBI Taxonomy" id="479676"/>
    <lineage>
        <taxon>Eukaryota</taxon>
        <taxon>Viridiplantae</taxon>
        <taxon>Streptophyta</taxon>
        <taxon>Embryophyta</taxon>
        <taxon>Tracheophyta</taxon>
        <taxon>Spermatophyta</taxon>
        <taxon>Magnoliopsida</taxon>
        <taxon>eudicotyledons</taxon>
        <taxon>Gunneridae</taxon>
        <taxon>Pentapetalae</taxon>
        <taxon>asterids</taxon>
        <taxon>Ericales</taxon>
        <taxon>Ericaceae</taxon>
        <taxon>Ericoideae</taxon>
        <taxon>Rhodoreae</taxon>
        <taxon>Rhododendron</taxon>
    </lineage>
</organism>
<protein>
    <recommendedName>
        <fullName evidence="5">GDSL esterase/lipase</fullName>
    </recommendedName>
</protein>
<accession>A0AAV6HVZ1</accession>
<name>A0AAV6HVZ1_9ERIC</name>
<reference evidence="3 4" key="1">
    <citation type="submission" date="2020-08" db="EMBL/GenBank/DDBJ databases">
        <title>Plant Genome Project.</title>
        <authorList>
            <person name="Zhang R.-G."/>
        </authorList>
    </citation>
    <scope>NUCLEOTIDE SEQUENCE [LARGE SCALE GENOMIC DNA]</scope>
    <source>
        <strain evidence="3">WSP0</strain>
        <tissue evidence="3">Leaf</tissue>
    </source>
</reference>
<dbReference type="Gene3D" id="3.40.50.1110">
    <property type="entry name" value="SGNH hydrolase"/>
    <property type="match status" value="1"/>
</dbReference>
<dbReference type="InterPro" id="IPR035669">
    <property type="entry name" value="SGNH_plant_lipase-like"/>
</dbReference>
<dbReference type="GO" id="GO:0016788">
    <property type="term" value="F:hydrolase activity, acting on ester bonds"/>
    <property type="evidence" value="ECO:0007669"/>
    <property type="project" value="InterPro"/>
</dbReference>
<dbReference type="InterPro" id="IPR001087">
    <property type="entry name" value="GDSL"/>
</dbReference>
<feature type="signal peptide" evidence="2">
    <location>
        <begin position="1"/>
        <end position="27"/>
    </location>
</feature>
<gene>
    <name evidence="3" type="ORF">RHGRI_037652</name>
</gene>
<dbReference type="CDD" id="cd01837">
    <property type="entry name" value="SGNH_plant_lipase_like"/>
    <property type="match status" value="1"/>
</dbReference>
<evidence type="ECO:0000313" key="3">
    <source>
        <dbReference type="EMBL" id="KAG5516980.1"/>
    </source>
</evidence>
<evidence type="ECO:0000256" key="1">
    <source>
        <dbReference type="ARBA" id="ARBA00008668"/>
    </source>
</evidence>
<dbReference type="PANTHER" id="PTHR45642">
    <property type="entry name" value="GDSL ESTERASE/LIPASE EXL3"/>
    <property type="match status" value="1"/>
</dbReference>
<dbReference type="PANTHER" id="PTHR45642:SF3">
    <property type="entry name" value="OS09G0540400 PROTEIN"/>
    <property type="match status" value="1"/>
</dbReference>
<comment type="caution">
    <text evidence="3">The sequence shown here is derived from an EMBL/GenBank/DDBJ whole genome shotgun (WGS) entry which is preliminary data.</text>
</comment>
<evidence type="ECO:0000256" key="2">
    <source>
        <dbReference type="SAM" id="SignalP"/>
    </source>
</evidence>
<proteinExistence type="inferred from homology"/>
<feature type="chain" id="PRO_5043473361" description="GDSL esterase/lipase" evidence="2">
    <location>
        <begin position="28"/>
        <end position="368"/>
    </location>
</feature>
<comment type="similarity">
    <text evidence="1">Belongs to the 'GDSL' lipolytic enzyme family.</text>
</comment>
<dbReference type="Pfam" id="PF00657">
    <property type="entry name" value="Lipase_GDSL"/>
    <property type="match status" value="1"/>
</dbReference>
<dbReference type="EMBL" id="JACTNZ010000013">
    <property type="protein sequence ID" value="KAG5516980.1"/>
    <property type="molecule type" value="Genomic_DNA"/>
</dbReference>